<dbReference type="InterPro" id="IPR031495">
    <property type="entry name" value="DUF5100"/>
</dbReference>
<protein>
    <submittedName>
        <fullName evidence="1">Uncharacterized protein</fullName>
    </submittedName>
</protein>
<sequence length="125" mass="14883">MDSEKKVKKIMAYLNIPYEQIDQLPDKISILETCLNTESKESSFLLPTETNSQLPEIFLRTKLLDESNTFIDDNFTEVTENWNKNIDKMISKWESFEFIENIDEEELPQKEIDMDLLKKMIQLRE</sequence>
<keyword evidence="2" id="KW-1185">Reference proteome</keyword>
<organism evidence="1 2">
    <name type="scientific">Anncaliia algerae PRA339</name>
    <dbReference type="NCBI Taxonomy" id="1288291"/>
    <lineage>
        <taxon>Eukaryota</taxon>
        <taxon>Fungi</taxon>
        <taxon>Fungi incertae sedis</taxon>
        <taxon>Microsporidia</taxon>
        <taxon>Tubulinosematoidea</taxon>
        <taxon>Tubulinosematidae</taxon>
        <taxon>Anncaliia</taxon>
    </lineage>
</organism>
<reference evidence="2" key="1">
    <citation type="submission" date="2013-02" db="EMBL/GenBank/DDBJ databases">
        <authorList>
            <consortium name="The Broad Institute Genome Sequencing Platform"/>
            <person name="Cuomo C."/>
            <person name="Becnel J."/>
            <person name="Sanscrainte N."/>
            <person name="Walker B."/>
            <person name="Young S.K."/>
            <person name="Zeng Q."/>
            <person name="Gargeya S."/>
            <person name="Fitzgerald M."/>
            <person name="Haas B."/>
            <person name="Abouelleil A."/>
            <person name="Alvarado L."/>
            <person name="Arachchi H.M."/>
            <person name="Berlin A.M."/>
            <person name="Chapman S.B."/>
            <person name="Dewar J."/>
            <person name="Goldberg J."/>
            <person name="Griggs A."/>
            <person name="Gujja S."/>
            <person name="Hansen M."/>
            <person name="Howarth C."/>
            <person name="Imamovic A."/>
            <person name="Larimer J."/>
            <person name="McCowan C."/>
            <person name="Murphy C."/>
            <person name="Neiman D."/>
            <person name="Pearson M."/>
            <person name="Priest M."/>
            <person name="Roberts A."/>
            <person name="Saif S."/>
            <person name="Shea T."/>
            <person name="Sisk P."/>
            <person name="Sykes S."/>
            <person name="Wortman J."/>
            <person name="Nusbaum C."/>
            <person name="Birren B."/>
        </authorList>
    </citation>
    <scope>NUCLEOTIDE SEQUENCE [LARGE SCALE GENOMIC DNA]</scope>
    <source>
        <strain evidence="2">PRA339</strain>
    </source>
</reference>
<dbReference type="OrthoDB" id="2189011at2759"/>
<evidence type="ECO:0000313" key="1">
    <source>
        <dbReference type="EMBL" id="KCZ80907.1"/>
    </source>
</evidence>
<dbReference type="AlphaFoldDB" id="A0A059F1B8"/>
<dbReference type="HOGENOM" id="CLU_162138_0_0_1"/>
<proteinExistence type="predicted"/>
<name>A0A059F1B8_9MICR</name>
<gene>
    <name evidence="1" type="ORF">H312_01680</name>
</gene>
<dbReference type="Pfam" id="PF17029">
    <property type="entry name" value="DUF5100"/>
    <property type="match status" value="1"/>
</dbReference>
<accession>A0A059F1B8</accession>
<dbReference type="Proteomes" id="UP000030655">
    <property type="component" value="Unassembled WGS sequence"/>
</dbReference>
<dbReference type="EMBL" id="KK365158">
    <property type="protein sequence ID" value="KCZ80907.1"/>
    <property type="molecule type" value="Genomic_DNA"/>
</dbReference>
<dbReference type="VEuPathDB" id="MicrosporidiaDB:H312_01680"/>
<reference evidence="1 2" key="2">
    <citation type="submission" date="2014-03" db="EMBL/GenBank/DDBJ databases">
        <title>The Genome Sequence of Anncaliia algerae insect isolate PRA339.</title>
        <authorList>
            <consortium name="The Broad Institute Genome Sequencing Platform"/>
            <consortium name="The Broad Institute Genome Sequencing Center for Infectious Disease"/>
            <person name="Cuomo C."/>
            <person name="Becnel J."/>
            <person name="Sanscrainte N."/>
            <person name="Walker B."/>
            <person name="Young S.K."/>
            <person name="Zeng Q."/>
            <person name="Gargeya S."/>
            <person name="Fitzgerald M."/>
            <person name="Haas B."/>
            <person name="Abouelleil A."/>
            <person name="Alvarado L."/>
            <person name="Arachchi H.M."/>
            <person name="Berlin A.M."/>
            <person name="Chapman S.B."/>
            <person name="Dewar J."/>
            <person name="Goldberg J."/>
            <person name="Griggs A."/>
            <person name="Gujja S."/>
            <person name="Hansen M."/>
            <person name="Howarth C."/>
            <person name="Imamovic A."/>
            <person name="Larimer J."/>
            <person name="McCowan C."/>
            <person name="Murphy C."/>
            <person name="Neiman D."/>
            <person name="Pearson M."/>
            <person name="Priest M."/>
            <person name="Roberts A."/>
            <person name="Saif S."/>
            <person name="Shea T."/>
            <person name="Sisk P."/>
            <person name="Sykes S."/>
            <person name="Wortman J."/>
            <person name="Nusbaum C."/>
            <person name="Birren B."/>
        </authorList>
    </citation>
    <scope>NUCLEOTIDE SEQUENCE [LARGE SCALE GENOMIC DNA]</scope>
    <source>
        <strain evidence="1 2">PRA339</strain>
    </source>
</reference>
<evidence type="ECO:0000313" key="2">
    <source>
        <dbReference type="Proteomes" id="UP000030655"/>
    </source>
</evidence>